<comment type="caution">
    <text evidence="5">The sequence shown here is derived from an EMBL/GenBank/DDBJ whole genome shotgun (WGS) entry which is preliminary data.</text>
</comment>
<evidence type="ECO:0000259" key="4">
    <source>
        <dbReference type="SMART" id="SM00479"/>
    </source>
</evidence>
<keyword evidence="2" id="KW-0378">Hydrolase</keyword>
<proteinExistence type="predicted"/>
<accession>A0ABR7MX26</accession>
<dbReference type="Gene3D" id="3.30.420.10">
    <property type="entry name" value="Ribonuclease H-like superfamily/Ribonuclease H"/>
    <property type="match status" value="1"/>
</dbReference>
<dbReference type="SMART" id="SM00479">
    <property type="entry name" value="EXOIII"/>
    <property type="match status" value="1"/>
</dbReference>
<keyword evidence="1" id="KW-0540">Nuclease</keyword>
<dbReference type="CDD" id="cd06133">
    <property type="entry name" value="ERI-1_3'hExo_like"/>
    <property type="match status" value="1"/>
</dbReference>
<dbReference type="InterPro" id="IPR051274">
    <property type="entry name" value="3-5_Exoribonuclease"/>
</dbReference>
<dbReference type="PANTHER" id="PTHR23044">
    <property type="entry name" value="3'-5' EXONUCLEASE ERI1-RELATED"/>
    <property type="match status" value="1"/>
</dbReference>
<feature type="domain" description="Exonuclease" evidence="4">
    <location>
        <begin position="2"/>
        <end position="184"/>
    </location>
</feature>
<protein>
    <submittedName>
        <fullName evidence="5">Exonuclease domain-containing protein</fullName>
    </submittedName>
</protein>
<gene>
    <name evidence="5" type="ORF">H8700_11455</name>
</gene>
<dbReference type="InterPro" id="IPR047201">
    <property type="entry name" value="ERI-1_3'hExo-like"/>
</dbReference>
<name>A0ABR7MX26_9FIRM</name>
<dbReference type="RefSeq" id="WP_249305716.1">
    <property type="nucleotide sequence ID" value="NZ_JACRSW010000040.1"/>
</dbReference>
<dbReference type="InterPro" id="IPR012337">
    <property type="entry name" value="RNaseH-like_sf"/>
</dbReference>
<evidence type="ECO:0000256" key="3">
    <source>
        <dbReference type="ARBA" id="ARBA00022839"/>
    </source>
</evidence>
<dbReference type="GO" id="GO:0004527">
    <property type="term" value="F:exonuclease activity"/>
    <property type="evidence" value="ECO:0007669"/>
    <property type="project" value="UniProtKB-KW"/>
</dbReference>
<dbReference type="Proteomes" id="UP000637513">
    <property type="component" value="Unassembled WGS sequence"/>
</dbReference>
<dbReference type="InterPro" id="IPR036397">
    <property type="entry name" value="RNaseH_sf"/>
</dbReference>
<dbReference type="InterPro" id="IPR013520">
    <property type="entry name" value="Ribonucl_H"/>
</dbReference>
<keyword evidence="3 5" id="KW-0269">Exonuclease</keyword>
<evidence type="ECO:0000256" key="2">
    <source>
        <dbReference type="ARBA" id="ARBA00022801"/>
    </source>
</evidence>
<keyword evidence="6" id="KW-1185">Reference proteome</keyword>
<dbReference type="EMBL" id="JACRSW010000040">
    <property type="protein sequence ID" value="MBC8558313.1"/>
    <property type="molecule type" value="Genomic_DNA"/>
</dbReference>
<evidence type="ECO:0000313" key="6">
    <source>
        <dbReference type="Proteomes" id="UP000637513"/>
    </source>
</evidence>
<reference evidence="5 6" key="1">
    <citation type="submission" date="2020-08" db="EMBL/GenBank/DDBJ databases">
        <title>Genome public.</title>
        <authorList>
            <person name="Liu C."/>
            <person name="Sun Q."/>
        </authorList>
    </citation>
    <scope>NUCLEOTIDE SEQUENCE [LARGE SCALE GENOMIC DNA]</scope>
    <source>
        <strain evidence="5 6">BX3</strain>
    </source>
</reference>
<evidence type="ECO:0000256" key="1">
    <source>
        <dbReference type="ARBA" id="ARBA00022722"/>
    </source>
</evidence>
<dbReference type="Pfam" id="PF00929">
    <property type="entry name" value="RNase_T"/>
    <property type="match status" value="1"/>
</dbReference>
<sequence length="221" mass="25643">MNHIVIDLEMNKIVKQIRGDSKLSSELIEIGAVKMDDHFQVIDTYQSYVSPDYGKMDKKIIELTGITDDKLVGAPRYKEAMDQFAKWIGREDTQFYSWSLSDIRQFQAEAEFKEYKGEILPRMEANWNDFQEEYSKLLGIEKKIRLKQAVSSADYEFTGAQHTALADAVNTAEILRLSKNKEEFERVMKPVLDLFRMDKQESTLLDMCPEFFASLSNLPEK</sequence>
<dbReference type="SUPFAM" id="SSF53098">
    <property type="entry name" value="Ribonuclease H-like"/>
    <property type="match status" value="1"/>
</dbReference>
<dbReference type="PANTHER" id="PTHR23044:SF61">
    <property type="entry name" value="3'-5' EXORIBONUCLEASE 1-RELATED"/>
    <property type="match status" value="1"/>
</dbReference>
<evidence type="ECO:0000313" key="5">
    <source>
        <dbReference type="EMBL" id="MBC8558313.1"/>
    </source>
</evidence>
<organism evidence="5 6">
    <name type="scientific">Jutongia hominis</name>
    <dbReference type="NCBI Taxonomy" id="2763664"/>
    <lineage>
        <taxon>Bacteria</taxon>
        <taxon>Bacillati</taxon>
        <taxon>Bacillota</taxon>
        <taxon>Clostridia</taxon>
        <taxon>Lachnospirales</taxon>
        <taxon>Lachnospiraceae</taxon>
        <taxon>Jutongia</taxon>
    </lineage>
</organism>